<dbReference type="Proteomes" id="UP001595816">
    <property type="component" value="Unassembled WGS sequence"/>
</dbReference>
<dbReference type="InterPro" id="IPR017039">
    <property type="entry name" value="Virul_fac_BrkB"/>
</dbReference>
<dbReference type="PANTHER" id="PTHR30213">
    <property type="entry name" value="INNER MEMBRANE PROTEIN YHJD"/>
    <property type="match status" value="1"/>
</dbReference>
<evidence type="ECO:0000256" key="4">
    <source>
        <dbReference type="ARBA" id="ARBA00022989"/>
    </source>
</evidence>
<evidence type="ECO:0000256" key="3">
    <source>
        <dbReference type="ARBA" id="ARBA00022692"/>
    </source>
</evidence>
<evidence type="ECO:0000256" key="6">
    <source>
        <dbReference type="SAM" id="Phobius"/>
    </source>
</evidence>
<organism evidence="7 8">
    <name type="scientific">Hamadaea flava</name>
    <dbReference type="NCBI Taxonomy" id="1742688"/>
    <lineage>
        <taxon>Bacteria</taxon>
        <taxon>Bacillati</taxon>
        <taxon>Actinomycetota</taxon>
        <taxon>Actinomycetes</taxon>
        <taxon>Micromonosporales</taxon>
        <taxon>Micromonosporaceae</taxon>
        <taxon>Hamadaea</taxon>
    </lineage>
</organism>
<feature type="transmembrane region" description="Helical" evidence="6">
    <location>
        <begin position="241"/>
        <end position="265"/>
    </location>
</feature>
<keyword evidence="8" id="KW-1185">Reference proteome</keyword>
<sequence length="348" mass="37767">MAPKTPRSAEPGRLHRDRLLRLLKRAPRRPADLGFRAWVRVFRRTIAEFVADDLGDMAAALTYYGILSIFPGLLVLVAAVGLLGDSTASAVEANIRELTPGPAQQIIADSIDNLRESRQTAGLLAVAGLVIAFWSATGYIGSFMRAANRIFDVPEGRPFWKTVPVQLAITAITGVFLAVSALVVVFTGRLAAQAGKALGFEEASIRVFDVVKWPALILGVTMMLALLYWATPNARQGGFRWITPGSLFAVVLWIAVSAGFAFYVAHFGSYNKTYGTLGGVIVFLVWLWLTNVAVLLGAEFDAELGRARAIAAGLPPRAEPYLPLRDVPKQHELQELTDDHLTEDNPSA</sequence>
<reference evidence="8" key="1">
    <citation type="journal article" date="2019" name="Int. J. Syst. Evol. Microbiol.">
        <title>The Global Catalogue of Microorganisms (GCM) 10K type strain sequencing project: providing services to taxonomists for standard genome sequencing and annotation.</title>
        <authorList>
            <consortium name="The Broad Institute Genomics Platform"/>
            <consortium name="The Broad Institute Genome Sequencing Center for Infectious Disease"/>
            <person name="Wu L."/>
            <person name="Ma J."/>
        </authorList>
    </citation>
    <scope>NUCLEOTIDE SEQUENCE [LARGE SCALE GENOMIC DNA]</scope>
    <source>
        <strain evidence="8">CGMCC 4.7289</strain>
    </source>
</reference>
<name>A0ABV8LT76_9ACTN</name>
<gene>
    <name evidence="7" type="ORF">ACFOZ4_26575</name>
</gene>
<keyword evidence="3 6" id="KW-0812">Transmembrane</keyword>
<evidence type="ECO:0000313" key="8">
    <source>
        <dbReference type="Proteomes" id="UP001595816"/>
    </source>
</evidence>
<comment type="subcellular location">
    <subcellularLocation>
        <location evidence="1">Cell membrane</location>
        <topology evidence="1">Multi-pass membrane protein</topology>
    </subcellularLocation>
</comment>
<keyword evidence="5 6" id="KW-0472">Membrane</keyword>
<dbReference type="PANTHER" id="PTHR30213:SF0">
    <property type="entry name" value="UPF0761 MEMBRANE PROTEIN YIHY"/>
    <property type="match status" value="1"/>
</dbReference>
<dbReference type="NCBIfam" id="TIGR00765">
    <property type="entry name" value="yihY_not_rbn"/>
    <property type="match status" value="1"/>
</dbReference>
<comment type="caution">
    <text evidence="7">The sequence shown here is derived from an EMBL/GenBank/DDBJ whole genome shotgun (WGS) entry which is preliminary data.</text>
</comment>
<proteinExistence type="predicted"/>
<dbReference type="PIRSF" id="PIRSF035875">
    <property type="entry name" value="RNase_BN"/>
    <property type="match status" value="1"/>
</dbReference>
<dbReference type="EMBL" id="JBHSAY010000015">
    <property type="protein sequence ID" value="MFC4134191.1"/>
    <property type="molecule type" value="Genomic_DNA"/>
</dbReference>
<evidence type="ECO:0000256" key="2">
    <source>
        <dbReference type="ARBA" id="ARBA00022475"/>
    </source>
</evidence>
<feature type="transmembrane region" description="Helical" evidence="6">
    <location>
        <begin position="211"/>
        <end position="229"/>
    </location>
</feature>
<feature type="transmembrane region" description="Helical" evidence="6">
    <location>
        <begin position="165"/>
        <end position="191"/>
    </location>
</feature>
<keyword evidence="4 6" id="KW-1133">Transmembrane helix</keyword>
<evidence type="ECO:0000256" key="5">
    <source>
        <dbReference type="ARBA" id="ARBA00023136"/>
    </source>
</evidence>
<evidence type="ECO:0000256" key="1">
    <source>
        <dbReference type="ARBA" id="ARBA00004651"/>
    </source>
</evidence>
<feature type="transmembrane region" description="Helical" evidence="6">
    <location>
        <begin position="61"/>
        <end position="83"/>
    </location>
</feature>
<evidence type="ECO:0000313" key="7">
    <source>
        <dbReference type="EMBL" id="MFC4134191.1"/>
    </source>
</evidence>
<accession>A0ABV8LT76</accession>
<protein>
    <submittedName>
        <fullName evidence="7">YihY/virulence factor BrkB family protein</fullName>
    </submittedName>
</protein>
<feature type="transmembrane region" description="Helical" evidence="6">
    <location>
        <begin position="277"/>
        <end position="298"/>
    </location>
</feature>
<dbReference type="RefSeq" id="WP_382190673.1">
    <property type="nucleotide sequence ID" value="NZ_JBHSAY010000015.1"/>
</dbReference>
<keyword evidence="2" id="KW-1003">Cell membrane</keyword>
<feature type="transmembrane region" description="Helical" evidence="6">
    <location>
        <begin position="123"/>
        <end position="144"/>
    </location>
</feature>
<dbReference type="Pfam" id="PF03631">
    <property type="entry name" value="Virul_fac_BrkB"/>
    <property type="match status" value="1"/>
</dbReference>